<protein>
    <submittedName>
        <fullName evidence="1">Uncharacterized protein</fullName>
    </submittedName>
</protein>
<sequence>MPLLIERAPRRRRSGGSLTTLVSAFGRQELCHRLGGKFWTLDKRHGGTKAFFSLLHIATGVEHFTLIDIPRKSWEGSFFRHFPHTSYLISGCLLTSSRGRMGHCGVSFVYLSRLDFSFFFFYLTRAESESNMNLSKQA</sequence>
<dbReference type="EMBL" id="CP069023">
    <property type="protein sequence ID" value="QRC91295.1"/>
    <property type="molecule type" value="Genomic_DNA"/>
</dbReference>
<dbReference type="VEuPathDB" id="FungiDB:JI435_401190"/>
<organism evidence="1 2">
    <name type="scientific">Phaeosphaeria nodorum (strain SN15 / ATCC MYA-4574 / FGSC 10173)</name>
    <name type="common">Glume blotch fungus</name>
    <name type="synonym">Parastagonospora nodorum</name>
    <dbReference type="NCBI Taxonomy" id="321614"/>
    <lineage>
        <taxon>Eukaryota</taxon>
        <taxon>Fungi</taxon>
        <taxon>Dikarya</taxon>
        <taxon>Ascomycota</taxon>
        <taxon>Pezizomycotina</taxon>
        <taxon>Dothideomycetes</taxon>
        <taxon>Pleosporomycetidae</taxon>
        <taxon>Pleosporales</taxon>
        <taxon>Pleosporineae</taxon>
        <taxon>Phaeosphaeriaceae</taxon>
        <taxon>Parastagonospora</taxon>
    </lineage>
</organism>
<proteinExistence type="predicted"/>
<dbReference type="AlphaFoldDB" id="A0A7U2EUG1"/>
<gene>
    <name evidence="1" type="ORF">JI435_401190</name>
</gene>
<reference evidence="2" key="1">
    <citation type="journal article" date="2021" name="BMC Genomics">
        <title>Chromosome-level genome assembly and manually-curated proteome of model necrotroph Parastagonospora nodorum Sn15 reveals a genome-wide trove of candidate effector homologs, and redundancy of virulence-related functions within an accessory chromosome.</title>
        <authorList>
            <person name="Bertazzoni S."/>
            <person name="Jones D.A.B."/>
            <person name="Phan H.T."/>
            <person name="Tan K.-C."/>
            <person name="Hane J.K."/>
        </authorList>
    </citation>
    <scope>NUCLEOTIDE SEQUENCE [LARGE SCALE GENOMIC DNA]</scope>
    <source>
        <strain evidence="2">SN15 / ATCC MYA-4574 / FGSC 10173)</strain>
    </source>
</reference>
<keyword evidence="2" id="KW-1185">Reference proteome</keyword>
<accession>A0A7U2EUG1</accession>
<evidence type="ECO:0000313" key="2">
    <source>
        <dbReference type="Proteomes" id="UP000663193"/>
    </source>
</evidence>
<evidence type="ECO:0000313" key="1">
    <source>
        <dbReference type="EMBL" id="QRC91295.1"/>
    </source>
</evidence>
<name>A0A7U2EUG1_PHANO</name>
<dbReference type="Proteomes" id="UP000663193">
    <property type="component" value="Chromosome 1"/>
</dbReference>